<protein>
    <submittedName>
        <fullName evidence="1">Uncharacterized protein</fullName>
    </submittedName>
</protein>
<dbReference type="KEGG" id="mpsy:CEK71_18615"/>
<keyword evidence="2" id="KW-1185">Reference proteome</keyword>
<organism evidence="1 2">
    <name type="scientific">Methylovulum psychrotolerans</name>
    <dbReference type="NCBI Taxonomy" id="1704499"/>
    <lineage>
        <taxon>Bacteria</taxon>
        <taxon>Pseudomonadati</taxon>
        <taxon>Pseudomonadota</taxon>
        <taxon>Gammaproteobacteria</taxon>
        <taxon>Methylococcales</taxon>
        <taxon>Methylococcaceae</taxon>
        <taxon>Methylovulum</taxon>
    </lineage>
</organism>
<gene>
    <name evidence="1" type="ORF">CEK71_18615</name>
</gene>
<accession>A0A1Z4C2Z3</accession>
<reference evidence="1 2" key="1">
    <citation type="submission" date="2017-06" db="EMBL/GenBank/DDBJ databases">
        <title>Genome Sequencing of the methanotroph Methylovulum psychrotolerants str. HV10-M2 isolated from a high-altitude environment.</title>
        <authorList>
            <person name="Mateos-Rivera A."/>
        </authorList>
    </citation>
    <scope>NUCLEOTIDE SEQUENCE [LARGE SCALE GENOMIC DNA]</scope>
    <source>
        <strain evidence="1 2">HV10_M2</strain>
    </source>
</reference>
<sequence>MRPLQDFLEAMDHEFADLPLRLEVLALKVDGEGIKKHCQLHALKSVDYIYPRGDGFPLVEFSDIARQQHRILNDIAGIKASNLAKALRTDLIKARHKAVNQELVAKYKDTLTIISRLNQHCADVPEDLLNGLHHYYVVVAPLHEEIAAPGRRIEIIRFLDNLESKIINSMPEQLFAGVSVVLIHAFAEQHL</sequence>
<dbReference type="EMBL" id="CP022129">
    <property type="protein sequence ID" value="ASF47917.1"/>
    <property type="molecule type" value="Genomic_DNA"/>
</dbReference>
<evidence type="ECO:0000313" key="2">
    <source>
        <dbReference type="Proteomes" id="UP000197019"/>
    </source>
</evidence>
<name>A0A1Z4C2Z3_9GAMM</name>
<dbReference type="Proteomes" id="UP000197019">
    <property type="component" value="Chromosome"/>
</dbReference>
<evidence type="ECO:0000313" key="1">
    <source>
        <dbReference type="EMBL" id="ASF47917.1"/>
    </source>
</evidence>
<proteinExistence type="predicted"/>
<dbReference type="RefSeq" id="WP_088620787.1">
    <property type="nucleotide sequence ID" value="NZ_CP022129.1"/>
</dbReference>
<dbReference type="AlphaFoldDB" id="A0A1Z4C2Z3"/>